<dbReference type="Pfam" id="PF01643">
    <property type="entry name" value="Acyl-ACP_TE"/>
    <property type="match status" value="1"/>
</dbReference>
<dbReference type="PANTHER" id="PTHR31727">
    <property type="entry name" value="OLEOYL-ACYL CARRIER PROTEIN THIOESTERASE 1, CHLOROPLASTIC"/>
    <property type="match status" value="1"/>
</dbReference>
<evidence type="ECO:0000256" key="4">
    <source>
        <dbReference type="ARBA" id="ARBA00022832"/>
    </source>
</evidence>
<keyword evidence="5" id="KW-0809">Transit peptide</keyword>
<dbReference type="OrthoDB" id="9801517at2"/>
<comment type="similarity">
    <text evidence="1">Belongs to the acyl-ACP thioesterase family.</text>
</comment>
<evidence type="ECO:0000256" key="7">
    <source>
        <dbReference type="ARBA" id="ARBA00023160"/>
    </source>
</evidence>
<evidence type="ECO:0000259" key="8">
    <source>
        <dbReference type="Pfam" id="PF01643"/>
    </source>
</evidence>
<dbReference type="Pfam" id="PF20791">
    <property type="entry name" value="Acyl-ACP_TE_C"/>
    <property type="match status" value="1"/>
</dbReference>
<evidence type="ECO:0000256" key="5">
    <source>
        <dbReference type="ARBA" id="ARBA00022946"/>
    </source>
</evidence>
<organism evidence="10 11">
    <name type="scientific">Flavilitoribacter nigricans (strain ATCC 23147 / DSM 23189 / NBRC 102662 / NCIMB 1420 / SS-2)</name>
    <name type="common">Lewinella nigricans</name>
    <dbReference type="NCBI Taxonomy" id="1122177"/>
    <lineage>
        <taxon>Bacteria</taxon>
        <taxon>Pseudomonadati</taxon>
        <taxon>Bacteroidota</taxon>
        <taxon>Saprospiria</taxon>
        <taxon>Saprospirales</taxon>
        <taxon>Lewinellaceae</taxon>
        <taxon>Flavilitoribacter</taxon>
    </lineage>
</organism>
<evidence type="ECO:0000256" key="2">
    <source>
        <dbReference type="ARBA" id="ARBA00022516"/>
    </source>
</evidence>
<keyword evidence="3" id="KW-0378">Hydrolase</keyword>
<evidence type="ECO:0000256" key="6">
    <source>
        <dbReference type="ARBA" id="ARBA00023098"/>
    </source>
</evidence>
<keyword evidence="7" id="KW-0275">Fatty acid biosynthesis</keyword>
<dbReference type="EMBL" id="PDUD01000025">
    <property type="protein sequence ID" value="PHN04517.1"/>
    <property type="molecule type" value="Genomic_DNA"/>
</dbReference>
<dbReference type="GO" id="GO:0016297">
    <property type="term" value="F:fatty acyl-[ACP] hydrolase activity"/>
    <property type="evidence" value="ECO:0007669"/>
    <property type="project" value="InterPro"/>
</dbReference>
<dbReference type="Gene3D" id="3.10.129.10">
    <property type="entry name" value="Hotdog Thioesterase"/>
    <property type="match status" value="1"/>
</dbReference>
<evidence type="ECO:0000313" key="10">
    <source>
        <dbReference type="EMBL" id="PHN04517.1"/>
    </source>
</evidence>
<sequence length="253" mass="30089">MSAKLPPETLHEEAYTVRTYEIDHQKRMTIPALVRLMQEAAMQHVLQLKLSVWDLETERVAWVLMRLQLEVKRLPRLEETITIRTCPTGLERILTYRNFWIYDAEGTLIAEAVTHWVLMDTQTRRLKAIPEWIETRFSQLIPETHDGLQPSRHKLPPLSQHDRQKSFHVRWHDLDFNLHLNNTYYILYLLEGLPASWLSDRTLIRLDIAYKSEVRMEESFEVQMQQLSSGQFLHRMTQGAEERVLAEMVSEWK</sequence>
<accession>A0A2D0N7R9</accession>
<dbReference type="RefSeq" id="WP_099152091.1">
    <property type="nucleotide sequence ID" value="NZ_PDUD01000025.1"/>
</dbReference>
<evidence type="ECO:0000256" key="1">
    <source>
        <dbReference type="ARBA" id="ARBA00006500"/>
    </source>
</evidence>
<evidence type="ECO:0000313" key="11">
    <source>
        <dbReference type="Proteomes" id="UP000223913"/>
    </source>
</evidence>
<dbReference type="GO" id="GO:0000036">
    <property type="term" value="F:acyl carrier activity"/>
    <property type="evidence" value="ECO:0007669"/>
    <property type="project" value="TreeGrafter"/>
</dbReference>
<feature type="domain" description="Acyl-ACP thioesterase-like C-terminal" evidence="9">
    <location>
        <begin position="161"/>
        <end position="252"/>
    </location>
</feature>
<dbReference type="AlphaFoldDB" id="A0A2D0N7R9"/>
<dbReference type="InterPro" id="IPR045023">
    <property type="entry name" value="FATA/B"/>
</dbReference>
<evidence type="ECO:0000259" key="9">
    <source>
        <dbReference type="Pfam" id="PF20791"/>
    </source>
</evidence>
<feature type="domain" description="Acyl-ACP thioesterase N-terminal hotdog" evidence="8">
    <location>
        <begin position="10"/>
        <end position="131"/>
    </location>
</feature>
<dbReference type="CDD" id="cd00586">
    <property type="entry name" value="4HBT"/>
    <property type="match status" value="1"/>
</dbReference>
<proteinExistence type="inferred from homology"/>
<gene>
    <name evidence="10" type="ORF">CRP01_21160</name>
</gene>
<evidence type="ECO:0008006" key="12">
    <source>
        <dbReference type="Google" id="ProtNLM"/>
    </source>
</evidence>
<keyword evidence="2" id="KW-0444">Lipid biosynthesis</keyword>
<dbReference type="InterPro" id="IPR049427">
    <property type="entry name" value="Acyl-ACP_TE_C"/>
</dbReference>
<dbReference type="InterPro" id="IPR002864">
    <property type="entry name" value="Acyl-ACP_thioesterase_NHD"/>
</dbReference>
<keyword evidence="11" id="KW-1185">Reference proteome</keyword>
<dbReference type="InterPro" id="IPR029069">
    <property type="entry name" value="HotDog_dom_sf"/>
</dbReference>
<protein>
    <recommendedName>
        <fullName evidence="12">Acyl-ACP thioesterase</fullName>
    </recommendedName>
</protein>
<dbReference type="PANTHER" id="PTHR31727:SF6">
    <property type="entry name" value="OLEOYL-ACYL CARRIER PROTEIN THIOESTERASE 1, CHLOROPLASTIC"/>
    <property type="match status" value="1"/>
</dbReference>
<evidence type="ECO:0000256" key="3">
    <source>
        <dbReference type="ARBA" id="ARBA00022801"/>
    </source>
</evidence>
<reference evidence="10 11" key="1">
    <citation type="submission" date="2017-10" db="EMBL/GenBank/DDBJ databases">
        <title>The draft genome sequence of Lewinella nigricans NBRC 102662.</title>
        <authorList>
            <person name="Wang K."/>
        </authorList>
    </citation>
    <scope>NUCLEOTIDE SEQUENCE [LARGE SCALE GENOMIC DNA]</scope>
    <source>
        <strain evidence="10 11">NBRC 102662</strain>
    </source>
</reference>
<name>A0A2D0N7R9_FLAN2</name>
<dbReference type="Proteomes" id="UP000223913">
    <property type="component" value="Unassembled WGS sequence"/>
</dbReference>
<keyword evidence="6" id="KW-0443">Lipid metabolism</keyword>
<comment type="caution">
    <text evidence="10">The sequence shown here is derived from an EMBL/GenBank/DDBJ whole genome shotgun (WGS) entry which is preliminary data.</text>
</comment>
<keyword evidence="4" id="KW-0276">Fatty acid metabolism</keyword>
<dbReference type="SUPFAM" id="SSF54637">
    <property type="entry name" value="Thioesterase/thiol ester dehydrase-isomerase"/>
    <property type="match status" value="2"/>
</dbReference>